<gene>
    <name evidence="1" type="ORF">LPTSP2_13420</name>
</gene>
<accession>A0A2P2DBP3</accession>
<dbReference type="NCBIfam" id="NF047607">
    <property type="entry name" value="LBF_2017_Nterm"/>
    <property type="match status" value="1"/>
</dbReference>
<organism evidence="1 2">
    <name type="scientific">Leptospira ellinghausenii</name>
    <dbReference type="NCBI Taxonomy" id="1917822"/>
    <lineage>
        <taxon>Bacteria</taxon>
        <taxon>Pseudomonadati</taxon>
        <taxon>Spirochaetota</taxon>
        <taxon>Spirochaetia</taxon>
        <taxon>Leptospirales</taxon>
        <taxon>Leptospiraceae</taxon>
        <taxon>Leptospira</taxon>
    </lineage>
</organism>
<name>A0A2P2DBP3_9LEPT</name>
<protein>
    <recommendedName>
        <fullName evidence="3">Ig-like domain-containing protein</fullName>
    </recommendedName>
</protein>
<dbReference type="RefSeq" id="WP_174705028.1">
    <property type="nucleotide sequence ID" value="NZ_BFAZ01000006.1"/>
</dbReference>
<evidence type="ECO:0008006" key="3">
    <source>
        <dbReference type="Google" id="ProtNLM"/>
    </source>
</evidence>
<evidence type="ECO:0000313" key="2">
    <source>
        <dbReference type="Proteomes" id="UP000245206"/>
    </source>
</evidence>
<keyword evidence="2" id="KW-1185">Reference proteome</keyword>
<evidence type="ECO:0000313" key="1">
    <source>
        <dbReference type="EMBL" id="GBF42056.1"/>
    </source>
</evidence>
<dbReference type="Proteomes" id="UP000245206">
    <property type="component" value="Unassembled WGS sequence"/>
</dbReference>
<proteinExistence type="predicted"/>
<comment type="caution">
    <text evidence="1">The sequence shown here is derived from an EMBL/GenBank/DDBJ whole genome shotgun (WGS) entry which is preliminary data.</text>
</comment>
<reference evidence="2" key="1">
    <citation type="journal article" date="2019" name="Microbiol. Immunol.">
        <title>Molecular and phenotypic characterization of Leptospira johnsonii sp. nov., Leptospira ellinghausenii sp. nov. and Leptospira ryugenii sp. nov. isolated from soil and water in Japan.</title>
        <authorList>
            <person name="Masuzawa T."/>
            <person name="Saito M."/>
            <person name="Nakao R."/>
            <person name="Nikaido Y."/>
            <person name="Matsumoto M."/>
            <person name="Ogawa M."/>
            <person name="Yokoyama M."/>
            <person name="Hidaka Y."/>
            <person name="Tomita J."/>
            <person name="Sakakibara K."/>
            <person name="Suzuki K."/>
            <person name="Yasuda S."/>
            <person name="Sato H."/>
            <person name="Yamaguchi M."/>
            <person name="Yoshida S.I."/>
            <person name="Koizumi N."/>
            <person name="Kawamura Y."/>
        </authorList>
    </citation>
    <scope>NUCLEOTIDE SEQUENCE [LARGE SCALE GENOMIC DNA]</scope>
    <source>
        <strain evidence="2">E18</strain>
    </source>
</reference>
<dbReference type="EMBL" id="BFAZ01000006">
    <property type="protein sequence ID" value="GBF42056.1"/>
    <property type="molecule type" value="Genomic_DNA"/>
</dbReference>
<dbReference type="InterPro" id="IPR058183">
    <property type="entry name" value="LBF_2017-like_N"/>
</dbReference>
<sequence>MNFCFLRFQSSRFRILLIFICFTLHFHLQAKQIQFALVPDREDIIQYEIELWKTDELGGEIPFRVLANPGPVSLFIPEGYEFFRIRAIAKRKVRGFWTELYQVAVFGKKPKPVAKPIAKIPVKTDVLVPIESSQGKPELFLTTNQITIVPTSVDKKIRIQYRINGGPWQTTTSPLLRFSKDGHYRLEYKVTNEIGVSDGMQVWEFKVDSNPPVTSISFLEPPFQKNGTTFISSKNGLLLRSSDEGSGLSNIRYRTTCGTDQVSDYNVWLESSWKDILSGCEKNILLEISAVDRLGNEEVPKQIFIQTQKKAE</sequence>
<dbReference type="AlphaFoldDB" id="A0A2P2DBP3"/>